<evidence type="ECO:0000313" key="2">
    <source>
        <dbReference type="Proteomes" id="UP000309997"/>
    </source>
</evidence>
<gene>
    <name evidence="1" type="ORF">D5086_032785</name>
</gene>
<accession>A0ACC4AEZ3</accession>
<proteinExistence type="predicted"/>
<keyword evidence="2" id="KW-1185">Reference proteome</keyword>
<dbReference type="Proteomes" id="UP000309997">
    <property type="component" value="Unassembled WGS sequence"/>
</dbReference>
<name>A0ACC4AEZ3_POPAL</name>
<comment type="caution">
    <text evidence="1">The sequence shown here is derived from an EMBL/GenBank/DDBJ whole genome shotgun (WGS) entry which is preliminary data.</text>
</comment>
<protein>
    <submittedName>
        <fullName evidence="1">Uncharacterized protein</fullName>
    </submittedName>
</protein>
<dbReference type="EMBL" id="RCHU02000019">
    <property type="protein sequence ID" value="KAL3564739.1"/>
    <property type="molecule type" value="Genomic_DNA"/>
</dbReference>
<reference evidence="1 2" key="1">
    <citation type="journal article" date="2024" name="Plant Biotechnol. J.">
        <title>Genome and CRISPR/Cas9 system of a widespread forest tree (Populus alba) in the world.</title>
        <authorList>
            <person name="Liu Y.J."/>
            <person name="Jiang P.F."/>
            <person name="Han X.M."/>
            <person name="Li X.Y."/>
            <person name="Wang H.M."/>
            <person name="Wang Y.J."/>
            <person name="Wang X.X."/>
            <person name="Zeng Q.Y."/>
        </authorList>
    </citation>
    <scope>NUCLEOTIDE SEQUENCE [LARGE SCALE GENOMIC DNA]</scope>
    <source>
        <strain evidence="2">cv. PAL-ZL1</strain>
    </source>
</reference>
<sequence length="109" mass="11743">MTLSTAEEEEKSQIPRSRSGLVCSVIGLVSGALCIGSIPLITSFIMTSFFTVGEQSCSDTGLRSDVSCTSSIPPLMKSFAPCMFSSDNSFSLLCHFYMCPFIVLFLCIS</sequence>
<organism evidence="1 2">
    <name type="scientific">Populus alba</name>
    <name type="common">White poplar</name>
    <dbReference type="NCBI Taxonomy" id="43335"/>
    <lineage>
        <taxon>Eukaryota</taxon>
        <taxon>Viridiplantae</taxon>
        <taxon>Streptophyta</taxon>
        <taxon>Embryophyta</taxon>
        <taxon>Tracheophyta</taxon>
        <taxon>Spermatophyta</taxon>
        <taxon>Magnoliopsida</taxon>
        <taxon>eudicotyledons</taxon>
        <taxon>Gunneridae</taxon>
        <taxon>Pentapetalae</taxon>
        <taxon>rosids</taxon>
        <taxon>fabids</taxon>
        <taxon>Malpighiales</taxon>
        <taxon>Salicaceae</taxon>
        <taxon>Saliceae</taxon>
        <taxon>Populus</taxon>
    </lineage>
</organism>
<evidence type="ECO:0000313" key="1">
    <source>
        <dbReference type="EMBL" id="KAL3564739.1"/>
    </source>
</evidence>